<proteinExistence type="predicted"/>
<evidence type="ECO:0000313" key="1">
    <source>
        <dbReference type="EMBL" id="KAF2005559.1"/>
    </source>
</evidence>
<gene>
    <name evidence="1" type="ORF">P154DRAFT_312955</name>
</gene>
<evidence type="ECO:0000313" key="2">
    <source>
        <dbReference type="Proteomes" id="UP000799779"/>
    </source>
</evidence>
<dbReference type="EMBL" id="ML977562">
    <property type="protein sequence ID" value="KAF2005559.1"/>
    <property type="molecule type" value="Genomic_DNA"/>
</dbReference>
<dbReference type="Proteomes" id="UP000799779">
    <property type="component" value="Unassembled WGS sequence"/>
</dbReference>
<dbReference type="AlphaFoldDB" id="A0A6A5WXS7"/>
<keyword evidence="2" id="KW-1185">Reference proteome</keyword>
<name>A0A6A5WXS7_9PLEO</name>
<reference evidence="1" key="1">
    <citation type="journal article" date="2020" name="Stud. Mycol.">
        <title>101 Dothideomycetes genomes: a test case for predicting lifestyles and emergence of pathogens.</title>
        <authorList>
            <person name="Haridas S."/>
            <person name="Albert R."/>
            <person name="Binder M."/>
            <person name="Bloem J."/>
            <person name="Labutti K."/>
            <person name="Salamov A."/>
            <person name="Andreopoulos B."/>
            <person name="Baker S."/>
            <person name="Barry K."/>
            <person name="Bills G."/>
            <person name="Bluhm B."/>
            <person name="Cannon C."/>
            <person name="Castanera R."/>
            <person name="Culley D."/>
            <person name="Daum C."/>
            <person name="Ezra D."/>
            <person name="Gonzalez J."/>
            <person name="Henrissat B."/>
            <person name="Kuo A."/>
            <person name="Liang C."/>
            <person name="Lipzen A."/>
            <person name="Lutzoni F."/>
            <person name="Magnuson J."/>
            <person name="Mondo S."/>
            <person name="Nolan M."/>
            <person name="Ohm R."/>
            <person name="Pangilinan J."/>
            <person name="Park H.-J."/>
            <person name="Ramirez L."/>
            <person name="Alfaro M."/>
            <person name="Sun H."/>
            <person name="Tritt A."/>
            <person name="Yoshinaga Y."/>
            <person name="Zwiers L.-H."/>
            <person name="Turgeon B."/>
            <person name="Goodwin S."/>
            <person name="Spatafora J."/>
            <person name="Crous P."/>
            <person name="Grigoriev I."/>
        </authorList>
    </citation>
    <scope>NUCLEOTIDE SEQUENCE</scope>
    <source>
        <strain evidence="1">CBS 123094</strain>
    </source>
</reference>
<accession>A0A6A5WXS7</accession>
<protein>
    <submittedName>
        <fullName evidence="1">Uncharacterized protein</fullName>
    </submittedName>
</protein>
<organism evidence="1 2">
    <name type="scientific">Amniculicola lignicola CBS 123094</name>
    <dbReference type="NCBI Taxonomy" id="1392246"/>
    <lineage>
        <taxon>Eukaryota</taxon>
        <taxon>Fungi</taxon>
        <taxon>Dikarya</taxon>
        <taxon>Ascomycota</taxon>
        <taxon>Pezizomycotina</taxon>
        <taxon>Dothideomycetes</taxon>
        <taxon>Pleosporomycetidae</taxon>
        <taxon>Pleosporales</taxon>
        <taxon>Amniculicolaceae</taxon>
        <taxon>Amniculicola</taxon>
    </lineage>
</organism>
<sequence>MYPTPHHVTLTTTASSPSILHPPFSPFTAGLNKPPSSPSFLFSLSSPPLYHCTTLTRKLLNTDYKTRHVWKSSLKTRIFCPYGRFPLSLFLHFPHSHIPTFPQTLSQQ</sequence>